<keyword evidence="5 8" id="KW-1133">Transmembrane helix</keyword>
<evidence type="ECO:0000259" key="9">
    <source>
        <dbReference type="Pfam" id="PF20684"/>
    </source>
</evidence>
<gene>
    <name evidence="10" type="ORF">FPRO05_03259</name>
</gene>
<comment type="subcellular location">
    <subcellularLocation>
        <location evidence="1">Cell membrane</location>
        <topology evidence="1">Multi-pass membrane protein</topology>
    </subcellularLocation>
</comment>
<evidence type="ECO:0000256" key="1">
    <source>
        <dbReference type="ARBA" id="ARBA00004651"/>
    </source>
</evidence>
<dbReference type="Proteomes" id="UP000251714">
    <property type="component" value="Unassembled WGS sequence"/>
</dbReference>
<feature type="transmembrane region" description="Helical" evidence="8">
    <location>
        <begin position="197"/>
        <end position="218"/>
    </location>
</feature>
<feature type="transmembrane region" description="Helical" evidence="8">
    <location>
        <begin position="45"/>
        <end position="65"/>
    </location>
</feature>
<comment type="caution">
    <text evidence="10">The sequence shown here is derived from an EMBL/GenBank/DDBJ whole genome shotgun (WGS) entry which is preliminary data.</text>
</comment>
<reference evidence="10 11" key="1">
    <citation type="submission" date="2017-12" db="EMBL/GenBank/DDBJ databases">
        <title>Genome sequence of the mycotoxigenic crop pathogen Fusarium proliferatum, strain ITEM 2341 from Date Palm.</title>
        <authorList>
            <person name="Almiman B.F."/>
            <person name="Shittu T.A."/>
            <person name="Muthumeenakshi S."/>
            <person name="Baroncelli R."/>
            <person name="Sreenivasaprasada S."/>
        </authorList>
    </citation>
    <scope>NUCLEOTIDE SEQUENCE [LARGE SCALE GENOMIC DNA]</scope>
    <source>
        <strain evidence="10 11">ITEM 2341</strain>
    </source>
</reference>
<feature type="transmembrane region" description="Helical" evidence="8">
    <location>
        <begin position="130"/>
        <end position="153"/>
    </location>
</feature>
<comment type="similarity">
    <text evidence="7">Belongs to the SAT4 family.</text>
</comment>
<organism evidence="10 11">
    <name type="scientific">Gibberella intermedia</name>
    <name type="common">Bulb rot disease fungus</name>
    <name type="synonym">Fusarium proliferatum</name>
    <dbReference type="NCBI Taxonomy" id="948311"/>
    <lineage>
        <taxon>Eukaryota</taxon>
        <taxon>Fungi</taxon>
        <taxon>Dikarya</taxon>
        <taxon>Ascomycota</taxon>
        <taxon>Pezizomycotina</taxon>
        <taxon>Sordariomycetes</taxon>
        <taxon>Hypocreomycetidae</taxon>
        <taxon>Hypocreales</taxon>
        <taxon>Nectriaceae</taxon>
        <taxon>Fusarium</taxon>
        <taxon>Fusarium fujikuroi species complex</taxon>
    </lineage>
</organism>
<feature type="domain" description="Rhodopsin" evidence="9">
    <location>
        <begin position="27"/>
        <end position="277"/>
    </location>
</feature>
<name>A0A365N0X9_GIBIN</name>
<dbReference type="PRINTS" id="PR00175">
    <property type="entry name" value="NAALASMPORT"/>
</dbReference>
<evidence type="ECO:0000256" key="7">
    <source>
        <dbReference type="ARBA" id="ARBA00038359"/>
    </source>
</evidence>
<feature type="transmembrane region" description="Helical" evidence="8">
    <location>
        <begin position="100"/>
        <end position="118"/>
    </location>
</feature>
<keyword evidence="4 8" id="KW-0812">Transmembrane</keyword>
<evidence type="ECO:0000313" key="11">
    <source>
        <dbReference type="Proteomes" id="UP000251714"/>
    </source>
</evidence>
<evidence type="ECO:0000256" key="3">
    <source>
        <dbReference type="ARBA" id="ARBA00022475"/>
    </source>
</evidence>
<evidence type="ECO:0000256" key="2">
    <source>
        <dbReference type="ARBA" id="ARBA00022448"/>
    </source>
</evidence>
<evidence type="ECO:0000256" key="5">
    <source>
        <dbReference type="ARBA" id="ARBA00022989"/>
    </source>
</evidence>
<feature type="transmembrane region" description="Helical" evidence="8">
    <location>
        <begin position="12"/>
        <end position="33"/>
    </location>
</feature>
<dbReference type="InterPro" id="IPR001463">
    <property type="entry name" value="Na/Ala_symport"/>
</dbReference>
<accession>A0A365N0X9</accession>
<dbReference type="PANTHER" id="PTHR33048:SF92">
    <property type="entry name" value="INTEGRAL MEMBRANE PROTEIN"/>
    <property type="match status" value="1"/>
</dbReference>
<keyword evidence="2" id="KW-0813">Transport</keyword>
<feature type="transmembrane region" description="Helical" evidence="8">
    <location>
        <begin position="165"/>
        <end position="185"/>
    </location>
</feature>
<evidence type="ECO:0000256" key="8">
    <source>
        <dbReference type="SAM" id="Phobius"/>
    </source>
</evidence>
<dbReference type="InterPro" id="IPR049326">
    <property type="entry name" value="Rhodopsin_dom_fungi"/>
</dbReference>
<protein>
    <recommendedName>
        <fullName evidence="9">Rhodopsin domain-containing protein</fullName>
    </recommendedName>
</protein>
<keyword evidence="6 8" id="KW-0472">Membrane</keyword>
<evidence type="ECO:0000256" key="6">
    <source>
        <dbReference type="ARBA" id="ARBA00023136"/>
    </source>
</evidence>
<dbReference type="GO" id="GO:0005886">
    <property type="term" value="C:plasma membrane"/>
    <property type="evidence" value="ECO:0007669"/>
    <property type="project" value="UniProtKB-SubCell"/>
</dbReference>
<evidence type="ECO:0000313" key="10">
    <source>
        <dbReference type="EMBL" id="RBA14467.1"/>
    </source>
</evidence>
<dbReference type="GO" id="GO:0005283">
    <property type="term" value="F:amino acid:sodium symporter activity"/>
    <property type="evidence" value="ECO:0007669"/>
    <property type="project" value="InterPro"/>
</dbReference>
<evidence type="ECO:0000256" key="4">
    <source>
        <dbReference type="ARBA" id="ARBA00022692"/>
    </source>
</evidence>
<dbReference type="AlphaFoldDB" id="A0A365N0X9"/>
<keyword evidence="3" id="KW-1003">Cell membrane</keyword>
<feature type="transmembrane region" description="Helical" evidence="8">
    <location>
        <begin position="257"/>
        <end position="275"/>
    </location>
</feature>
<dbReference type="Pfam" id="PF20684">
    <property type="entry name" value="Fung_rhodopsin"/>
    <property type="match status" value="1"/>
</dbReference>
<proteinExistence type="inferred from homology"/>
<sequence length="357" mass="40761">MPAGPSGVVVLAVIYALITVSAIIIGARIYLRLAIQKQRLVTADWLRISAWCTAFVTGFFDVLYAKEGVLHPWINYTLSNWDAPLEQQIRVRKYNWINPFPFYTTFYLCKASLLVIYLQLFPPFMVIRRLMVWIVVVYCVCAYIVTISLQLFLCYPIQRNWYYRTIISKIRFLILIIVFCLPFLIIHNLNMRTKVKVSVYCIFLLGIIDIAFSLTRFLTIQLGDSEDFRSFTIIGKSISRYKCEPSSDLFSELWCSLDVYIGLVICCIPALRPYLHRKGVNYNIQESGRPSKSGHAIRRTGQSGFEEIIEGSGLRGDGQNDSWSGSHSCEITVDMSDKKQTGSDVELVSIEVSKSSV</sequence>
<dbReference type="InterPro" id="IPR052337">
    <property type="entry name" value="SAT4-like"/>
</dbReference>
<dbReference type="PANTHER" id="PTHR33048">
    <property type="entry name" value="PTH11-LIKE INTEGRAL MEMBRANE PROTEIN (AFU_ORTHOLOGUE AFUA_5G11245)"/>
    <property type="match status" value="1"/>
</dbReference>
<dbReference type="EMBL" id="PKMI01000028">
    <property type="protein sequence ID" value="RBA14467.1"/>
    <property type="molecule type" value="Genomic_DNA"/>
</dbReference>